<keyword evidence="12" id="KW-0479">Metal-binding</keyword>
<reference evidence="14" key="2">
    <citation type="journal article" date="2021" name="PeerJ">
        <title>Extensive microbial diversity within the chicken gut microbiome revealed by metagenomics and culture.</title>
        <authorList>
            <person name="Gilroy R."/>
            <person name="Ravi A."/>
            <person name="Getino M."/>
            <person name="Pursley I."/>
            <person name="Horton D.L."/>
            <person name="Alikhan N.F."/>
            <person name="Baker D."/>
            <person name="Gharbi K."/>
            <person name="Hall N."/>
            <person name="Watson M."/>
            <person name="Adriaenssens E.M."/>
            <person name="Foster-Nyarko E."/>
            <person name="Jarju S."/>
            <person name="Secka A."/>
            <person name="Antonio M."/>
            <person name="Oren A."/>
            <person name="Chaudhuri R.R."/>
            <person name="La Ragione R."/>
            <person name="Hildebrand F."/>
            <person name="Pallen M.J."/>
        </authorList>
    </citation>
    <scope>NUCLEOTIDE SEQUENCE</scope>
    <source>
        <strain evidence="14">ChiSxjej2B14-8506</strain>
    </source>
</reference>
<dbReference type="PANTHER" id="PTHR32024">
    <property type="entry name" value="TRK SYSTEM POTASSIUM UPTAKE PROTEIN TRKG-RELATED"/>
    <property type="match status" value="1"/>
</dbReference>
<feature type="transmembrane region" description="Helical" evidence="13">
    <location>
        <begin position="456"/>
        <end position="476"/>
    </location>
</feature>
<feature type="binding site" evidence="12">
    <location>
        <position position="317"/>
    </location>
    <ligand>
        <name>K(+)</name>
        <dbReference type="ChEBI" id="CHEBI:29103"/>
    </ligand>
</feature>
<feature type="transmembrane region" description="Helical" evidence="13">
    <location>
        <begin position="333"/>
        <end position="352"/>
    </location>
</feature>
<evidence type="ECO:0000256" key="3">
    <source>
        <dbReference type="ARBA" id="ARBA00022448"/>
    </source>
</evidence>
<feature type="binding site" evidence="12">
    <location>
        <position position="111"/>
    </location>
    <ligand>
        <name>K(+)</name>
        <dbReference type="ChEBI" id="CHEBI:29103"/>
    </ligand>
</feature>
<keyword evidence="6" id="KW-0633">Potassium transport</keyword>
<feature type="transmembrane region" description="Helical" evidence="13">
    <location>
        <begin position="185"/>
        <end position="218"/>
    </location>
</feature>
<dbReference type="Pfam" id="PF02386">
    <property type="entry name" value="TrkH"/>
    <property type="match status" value="2"/>
</dbReference>
<evidence type="ECO:0000256" key="11">
    <source>
        <dbReference type="ARBA" id="ARBA00023136"/>
    </source>
</evidence>
<accession>A0A9D1S3N7</accession>
<dbReference type="EMBL" id="DVNK01000005">
    <property type="protein sequence ID" value="HIU45711.1"/>
    <property type="molecule type" value="Genomic_DNA"/>
</dbReference>
<dbReference type="InterPro" id="IPR004772">
    <property type="entry name" value="TrkH"/>
</dbReference>
<feature type="transmembrane region" description="Helical" evidence="13">
    <location>
        <begin position="238"/>
        <end position="262"/>
    </location>
</feature>
<sequence length="484" mass="53040">MNYKMIGRILSWILLLEAAFMTPALVISACLGELEAVHAFALSMGLTLAAALVLYMVGRRARMGLFARDGLVCVGMGWIVMSIFGGLPFWLSGAIPSFVDALFEIVSGFTTTGASILTDVEVVPRGLLYWRSFSHWLGGMGVLVFLLAVLPLSGRNRGFTMHLLRAESPGPDVGKLVPKMRQTALILYVLYILLTVLNVGFLLAGGMSLFDAVCTAFGTAGTGGFGVRNDSIAGYSPYLQNVCTIFMFLFGVNFNIYYLLVMRKFGAVARDDELRLYVGVALVSAALITLDIRDMYSTWSESIRHATFQVSSIMTTTGFATTDFDLWPSFSKSILLVLMVIGASAGSTGGGIKCSRVLLLFKLLHRNINQVLHPHNVQSIRMNGHVMDEKVLEKTNAYLAAYVTIVLISFMVVSLDGLSITTNFTAVLSCFNNVGPGLELVGPVRNYSMFSNLAKLVLIFDMLAGRLEIFPILLLMTRRTWQQW</sequence>
<evidence type="ECO:0000256" key="7">
    <source>
        <dbReference type="ARBA" id="ARBA00022692"/>
    </source>
</evidence>
<comment type="subcellular location">
    <subcellularLocation>
        <location evidence="1">Cell inner membrane</location>
        <topology evidence="1">Multi-pass membrane protein</topology>
    </subcellularLocation>
</comment>
<evidence type="ECO:0000256" key="12">
    <source>
        <dbReference type="PIRSR" id="PIRSR006247-1"/>
    </source>
</evidence>
<feature type="transmembrane region" description="Helical" evidence="13">
    <location>
        <begin position="38"/>
        <end position="58"/>
    </location>
</feature>
<feature type="transmembrane region" description="Helical" evidence="13">
    <location>
        <begin position="70"/>
        <end position="91"/>
    </location>
</feature>
<dbReference type="PIRSF" id="PIRSF006247">
    <property type="entry name" value="TrkH"/>
    <property type="match status" value="1"/>
</dbReference>
<dbReference type="InterPro" id="IPR003445">
    <property type="entry name" value="Cat_transpt"/>
</dbReference>
<evidence type="ECO:0000313" key="14">
    <source>
        <dbReference type="EMBL" id="HIU45711.1"/>
    </source>
</evidence>
<dbReference type="PROSITE" id="PS51257">
    <property type="entry name" value="PROKAR_LIPOPROTEIN"/>
    <property type="match status" value="1"/>
</dbReference>
<evidence type="ECO:0000256" key="4">
    <source>
        <dbReference type="ARBA" id="ARBA00022475"/>
    </source>
</evidence>
<name>A0A9D1S3N7_9FIRM</name>
<proteinExistence type="inferred from homology"/>
<feature type="binding site" evidence="12">
    <location>
        <position position="112"/>
    </location>
    <ligand>
        <name>K(+)</name>
        <dbReference type="ChEBI" id="CHEBI:29103"/>
    </ligand>
</feature>
<keyword evidence="10" id="KW-0406">Ion transport</keyword>
<dbReference type="AlphaFoldDB" id="A0A9D1S3N7"/>
<dbReference type="GO" id="GO:0046872">
    <property type="term" value="F:metal ion binding"/>
    <property type="evidence" value="ECO:0007669"/>
    <property type="project" value="UniProtKB-KW"/>
</dbReference>
<feature type="binding site" evidence="12">
    <location>
        <position position="433"/>
    </location>
    <ligand>
        <name>K(+)</name>
        <dbReference type="ChEBI" id="CHEBI:29103"/>
    </ligand>
</feature>
<comment type="caution">
    <text evidence="14">The sequence shown here is derived from an EMBL/GenBank/DDBJ whole genome shotgun (WGS) entry which is preliminary data.</text>
</comment>
<feature type="transmembrane region" description="Helical" evidence="13">
    <location>
        <begin position="133"/>
        <end position="152"/>
    </location>
</feature>
<gene>
    <name evidence="14" type="ORF">IAC59_00455</name>
</gene>
<keyword evidence="4" id="KW-1003">Cell membrane</keyword>
<dbReference type="PANTHER" id="PTHR32024:SF2">
    <property type="entry name" value="TRK SYSTEM POTASSIUM UPTAKE PROTEIN TRKG-RELATED"/>
    <property type="match status" value="1"/>
</dbReference>
<feature type="transmembrane region" description="Helical" evidence="13">
    <location>
        <begin position="397"/>
        <end position="415"/>
    </location>
</feature>
<keyword evidence="3" id="KW-0813">Transport</keyword>
<evidence type="ECO:0000256" key="8">
    <source>
        <dbReference type="ARBA" id="ARBA00022958"/>
    </source>
</evidence>
<evidence type="ECO:0000256" key="13">
    <source>
        <dbReference type="SAM" id="Phobius"/>
    </source>
</evidence>
<dbReference type="GO" id="GO:0015379">
    <property type="term" value="F:potassium:chloride symporter activity"/>
    <property type="evidence" value="ECO:0007669"/>
    <property type="project" value="InterPro"/>
</dbReference>
<organism evidence="14 15">
    <name type="scientific">Candidatus Fimadaptatus faecigallinarum</name>
    <dbReference type="NCBI Taxonomy" id="2840814"/>
    <lineage>
        <taxon>Bacteria</taxon>
        <taxon>Bacillati</taxon>
        <taxon>Bacillota</taxon>
        <taxon>Clostridia</taxon>
        <taxon>Eubacteriales</taxon>
        <taxon>Candidatus Fimadaptatus</taxon>
    </lineage>
</organism>
<feature type="binding site" evidence="12">
    <location>
        <position position="223"/>
    </location>
    <ligand>
        <name>K(+)</name>
        <dbReference type="ChEBI" id="CHEBI:29103"/>
    </ligand>
</feature>
<dbReference type="GO" id="GO:0005886">
    <property type="term" value="C:plasma membrane"/>
    <property type="evidence" value="ECO:0007669"/>
    <property type="project" value="UniProtKB-SubCell"/>
</dbReference>
<dbReference type="Proteomes" id="UP000824123">
    <property type="component" value="Unassembled WGS sequence"/>
</dbReference>
<feature type="transmembrane region" description="Helical" evidence="13">
    <location>
        <begin position="274"/>
        <end position="292"/>
    </location>
</feature>
<keyword evidence="8 12" id="KW-0630">Potassium</keyword>
<keyword evidence="7 13" id="KW-0812">Transmembrane</keyword>
<evidence type="ECO:0000256" key="1">
    <source>
        <dbReference type="ARBA" id="ARBA00004429"/>
    </source>
</evidence>
<comment type="similarity">
    <text evidence="2">Belongs to the TrkH potassium transport family.</text>
</comment>
<reference evidence="14" key="1">
    <citation type="submission" date="2020-10" db="EMBL/GenBank/DDBJ databases">
        <authorList>
            <person name="Gilroy R."/>
        </authorList>
    </citation>
    <scope>NUCLEOTIDE SEQUENCE</scope>
    <source>
        <strain evidence="14">ChiSxjej2B14-8506</strain>
    </source>
</reference>
<evidence type="ECO:0000256" key="6">
    <source>
        <dbReference type="ARBA" id="ARBA00022538"/>
    </source>
</evidence>
<keyword evidence="9 13" id="KW-1133">Transmembrane helix</keyword>
<evidence type="ECO:0000256" key="5">
    <source>
        <dbReference type="ARBA" id="ARBA00022519"/>
    </source>
</evidence>
<evidence type="ECO:0000313" key="15">
    <source>
        <dbReference type="Proteomes" id="UP000824123"/>
    </source>
</evidence>
<keyword evidence="5" id="KW-0997">Cell inner membrane</keyword>
<feature type="binding site" evidence="12">
    <location>
        <position position="316"/>
    </location>
    <ligand>
        <name>K(+)</name>
        <dbReference type="ChEBI" id="CHEBI:29103"/>
    </ligand>
</feature>
<feature type="binding site" evidence="12">
    <location>
        <position position="434"/>
    </location>
    <ligand>
        <name>K(+)</name>
        <dbReference type="ChEBI" id="CHEBI:29103"/>
    </ligand>
</feature>
<evidence type="ECO:0000256" key="2">
    <source>
        <dbReference type="ARBA" id="ARBA00009137"/>
    </source>
</evidence>
<evidence type="ECO:0000256" key="9">
    <source>
        <dbReference type="ARBA" id="ARBA00022989"/>
    </source>
</evidence>
<protein>
    <submittedName>
        <fullName evidence="14">TrkH family potassium uptake protein</fullName>
    </submittedName>
</protein>
<evidence type="ECO:0000256" key="10">
    <source>
        <dbReference type="ARBA" id="ARBA00023065"/>
    </source>
</evidence>
<keyword evidence="11 13" id="KW-0472">Membrane</keyword>